<proteinExistence type="inferred from homology"/>
<dbReference type="InterPro" id="IPR012902">
    <property type="entry name" value="N_methyl_site"/>
</dbReference>
<evidence type="ECO:0000256" key="1">
    <source>
        <dbReference type="ARBA" id="ARBA00004377"/>
    </source>
</evidence>
<evidence type="ECO:0000313" key="12">
    <source>
        <dbReference type="EMBL" id="ABC32576.1"/>
    </source>
</evidence>
<evidence type="ECO:0000256" key="7">
    <source>
        <dbReference type="ARBA" id="ARBA00022989"/>
    </source>
</evidence>
<keyword evidence="5" id="KW-0997">Cell inner membrane</keyword>
<evidence type="ECO:0000256" key="9">
    <source>
        <dbReference type="ARBA" id="ARBA00025772"/>
    </source>
</evidence>
<dbReference type="GO" id="GO:0015628">
    <property type="term" value="P:protein secretion by the type II secretion system"/>
    <property type="evidence" value="ECO:0007669"/>
    <property type="project" value="InterPro"/>
</dbReference>
<dbReference type="Pfam" id="PF12019">
    <property type="entry name" value="GspH"/>
    <property type="match status" value="1"/>
</dbReference>
<protein>
    <recommendedName>
        <fullName evidence="2">Type II secretion system protein H</fullName>
    </recommendedName>
    <alternativeName>
        <fullName evidence="10">General secretion pathway protein H</fullName>
    </alternativeName>
</protein>
<organism evidence="12 13">
    <name type="scientific">Hahella chejuensis (strain KCTC 2396)</name>
    <dbReference type="NCBI Taxonomy" id="349521"/>
    <lineage>
        <taxon>Bacteria</taxon>
        <taxon>Pseudomonadati</taxon>
        <taxon>Pseudomonadota</taxon>
        <taxon>Gammaproteobacteria</taxon>
        <taxon>Oceanospirillales</taxon>
        <taxon>Hahellaceae</taxon>
        <taxon>Hahella</taxon>
    </lineage>
</organism>
<name>Q2S9U8_HAHCH</name>
<dbReference type="InterPro" id="IPR022346">
    <property type="entry name" value="T2SS_GspH"/>
</dbReference>
<gene>
    <name evidence="12" type="ordered locus">HCH_10022</name>
</gene>
<dbReference type="AlphaFoldDB" id="Q2S9U8"/>
<dbReference type="HOGENOM" id="CLU_084761_4_1_6"/>
<feature type="domain" description="General secretion pathway GspH" evidence="11">
    <location>
        <begin position="41"/>
        <end position="158"/>
    </location>
</feature>
<sequence>MHRKGFTLIELLAVLAIVGIVAGIGYPQFLQFIQNQKAISETNQLLSVINFTRNTAVSTKQEVTLCPSSNARSCDENWNNPLYVFIDSNDDKEIDSETVLLKFEPSSDYQLIWRSWGGKKFIRFLPTGLTYRQNGTLVLCHKNQNSALARAIVINRGGRARVSRELTPKLLESLKCK</sequence>
<keyword evidence="13" id="KW-1185">Reference proteome</keyword>
<dbReference type="RefSeq" id="WP_011399634.1">
    <property type="nucleotide sequence ID" value="NC_007645.1"/>
</dbReference>
<dbReference type="EMBL" id="CP000155">
    <property type="protein sequence ID" value="ABC32576.1"/>
    <property type="molecule type" value="Genomic_DNA"/>
</dbReference>
<dbReference type="SUPFAM" id="SSF54523">
    <property type="entry name" value="Pili subunits"/>
    <property type="match status" value="1"/>
</dbReference>
<dbReference type="eggNOG" id="COG4970">
    <property type="taxonomic scope" value="Bacteria"/>
</dbReference>
<keyword evidence="6" id="KW-0812">Transmembrane</keyword>
<evidence type="ECO:0000256" key="4">
    <source>
        <dbReference type="ARBA" id="ARBA00022481"/>
    </source>
</evidence>
<comment type="subcellular location">
    <subcellularLocation>
        <location evidence="1">Cell inner membrane</location>
        <topology evidence="1">Single-pass membrane protein</topology>
    </subcellularLocation>
</comment>
<evidence type="ECO:0000256" key="10">
    <source>
        <dbReference type="ARBA" id="ARBA00030775"/>
    </source>
</evidence>
<keyword evidence="7" id="KW-1133">Transmembrane helix</keyword>
<evidence type="ECO:0000313" key="13">
    <source>
        <dbReference type="Proteomes" id="UP000000238"/>
    </source>
</evidence>
<dbReference type="KEGG" id="hch:HCH_10022"/>
<dbReference type="STRING" id="349521.HCH_10022"/>
<evidence type="ECO:0000259" key="11">
    <source>
        <dbReference type="Pfam" id="PF12019"/>
    </source>
</evidence>
<dbReference type="GO" id="GO:0005886">
    <property type="term" value="C:plasma membrane"/>
    <property type="evidence" value="ECO:0007669"/>
    <property type="project" value="UniProtKB-SubCell"/>
</dbReference>
<dbReference type="InterPro" id="IPR045584">
    <property type="entry name" value="Pilin-like"/>
</dbReference>
<accession>Q2S9U8</accession>
<keyword evidence="4" id="KW-0488">Methylation</keyword>
<reference evidence="12 13" key="1">
    <citation type="journal article" date="2005" name="Nucleic Acids Res.">
        <title>Genomic blueprint of Hahella chejuensis, a marine microbe producing an algicidal agent.</title>
        <authorList>
            <person name="Jeong H."/>
            <person name="Yim J.H."/>
            <person name="Lee C."/>
            <person name="Choi S.-H."/>
            <person name="Park Y.K."/>
            <person name="Yoon S.H."/>
            <person name="Hur C.-G."/>
            <person name="Kang H.-Y."/>
            <person name="Kim D."/>
            <person name="Lee H.H."/>
            <person name="Park K.H."/>
            <person name="Park S.-H."/>
            <person name="Park H.-S."/>
            <person name="Lee H.K."/>
            <person name="Oh T.K."/>
            <person name="Kim J.F."/>
        </authorList>
    </citation>
    <scope>NUCLEOTIDE SEQUENCE [LARGE SCALE GENOMIC DNA]</scope>
    <source>
        <strain evidence="12 13">KCTC 2396</strain>
    </source>
</reference>
<comment type="similarity">
    <text evidence="9">Belongs to the GSP H family.</text>
</comment>
<keyword evidence="3" id="KW-1003">Cell membrane</keyword>
<dbReference type="GO" id="GO:0015627">
    <property type="term" value="C:type II protein secretion system complex"/>
    <property type="evidence" value="ECO:0007669"/>
    <property type="project" value="InterPro"/>
</dbReference>
<evidence type="ECO:0000256" key="2">
    <source>
        <dbReference type="ARBA" id="ARBA00021549"/>
    </source>
</evidence>
<dbReference type="Proteomes" id="UP000000238">
    <property type="component" value="Chromosome"/>
</dbReference>
<evidence type="ECO:0000256" key="8">
    <source>
        <dbReference type="ARBA" id="ARBA00023136"/>
    </source>
</evidence>
<evidence type="ECO:0000256" key="5">
    <source>
        <dbReference type="ARBA" id="ARBA00022519"/>
    </source>
</evidence>
<dbReference type="OrthoDB" id="2313614at2"/>
<keyword evidence="8" id="KW-0472">Membrane</keyword>
<evidence type="ECO:0000256" key="3">
    <source>
        <dbReference type="ARBA" id="ARBA00022475"/>
    </source>
</evidence>
<dbReference type="Pfam" id="PF07963">
    <property type="entry name" value="N_methyl"/>
    <property type="match status" value="1"/>
</dbReference>
<dbReference type="PROSITE" id="PS00409">
    <property type="entry name" value="PROKAR_NTER_METHYL"/>
    <property type="match status" value="1"/>
</dbReference>
<dbReference type="NCBIfam" id="TIGR02532">
    <property type="entry name" value="IV_pilin_GFxxxE"/>
    <property type="match status" value="1"/>
</dbReference>
<evidence type="ECO:0000256" key="6">
    <source>
        <dbReference type="ARBA" id="ARBA00022692"/>
    </source>
</evidence>
<dbReference type="Gene3D" id="3.55.40.10">
    <property type="entry name" value="minor pseudopilin epsh domain"/>
    <property type="match status" value="1"/>
</dbReference>